<keyword evidence="1" id="KW-0479">Metal-binding</keyword>
<dbReference type="InterPro" id="IPR036977">
    <property type="entry name" value="DNA_primase_Znf_CHC2"/>
</dbReference>
<accession>A0AAW6AYA2</accession>
<keyword evidence="3" id="KW-0862">Zinc</keyword>
<protein>
    <submittedName>
        <fullName evidence="5">CHC2 zinc finger domain-containing protein</fullName>
    </submittedName>
</protein>
<dbReference type="SMART" id="SM00400">
    <property type="entry name" value="ZnF_CHCC"/>
    <property type="match status" value="1"/>
</dbReference>
<proteinExistence type="predicted"/>
<dbReference type="GO" id="GO:0003677">
    <property type="term" value="F:DNA binding"/>
    <property type="evidence" value="ECO:0007669"/>
    <property type="project" value="InterPro"/>
</dbReference>
<dbReference type="Proteomes" id="UP001300871">
    <property type="component" value="Unassembled WGS sequence"/>
</dbReference>
<feature type="domain" description="Zinc finger CHC2-type" evidence="4">
    <location>
        <begin position="39"/>
        <end position="92"/>
    </location>
</feature>
<evidence type="ECO:0000256" key="1">
    <source>
        <dbReference type="ARBA" id="ARBA00022723"/>
    </source>
</evidence>
<keyword evidence="2" id="KW-0863">Zinc-finger</keyword>
<dbReference type="GO" id="GO:0005737">
    <property type="term" value="C:cytoplasm"/>
    <property type="evidence" value="ECO:0007669"/>
    <property type="project" value="TreeGrafter"/>
</dbReference>
<dbReference type="Gene3D" id="3.90.580.10">
    <property type="entry name" value="Zinc finger, CHC2-type domain"/>
    <property type="match status" value="1"/>
</dbReference>
<evidence type="ECO:0000259" key="4">
    <source>
        <dbReference type="SMART" id="SM00400"/>
    </source>
</evidence>
<dbReference type="GO" id="GO:0008270">
    <property type="term" value="F:zinc ion binding"/>
    <property type="evidence" value="ECO:0007669"/>
    <property type="project" value="UniProtKB-KW"/>
</dbReference>
<dbReference type="AlphaFoldDB" id="A0AAW6AYA2"/>
<evidence type="ECO:0000256" key="3">
    <source>
        <dbReference type="ARBA" id="ARBA00022833"/>
    </source>
</evidence>
<sequence>MMRESHSCKDPDLYRKVKEGVDISQVAEYFGFPPNAKGLCLCPFHQDKKPSLKIYPNGKGFYCFACGTGGDQIKLAALYLGVSNTEAAEELAAAFQIPVSVPVTYREKREAELKMRKHQKLAAFRKRAGMYLQMYRILLCEARRQPDNPHFLEAVHGFEYIDYLIECLKECPEAVYQDERAVIRIGEIEGRIAEWYFCSAADGTVSGCDFLSNFRD</sequence>
<evidence type="ECO:0000256" key="2">
    <source>
        <dbReference type="ARBA" id="ARBA00022771"/>
    </source>
</evidence>
<reference evidence="5" key="1">
    <citation type="submission" date="2023-01" db="EMBL/GenBank/DDBJ databases">
        <title>Human gut microbiome strain richness.</title>
        <authorList>
            <person name="Chen-Liaw A."/>
        </authorList>
    </citation>
    <scope>NUCLEOTIDE SEQUENCE</scope>
    <source>
        <strain evidence="5">B1_m1001713B170214d0_201011</strain>
    </source>
</reference>
<dbReference type="InterPro" id="IPR050219">
    <property type="entry name" value="DnaG_primase"/>
</dbReference>
<organism evidence="5 6">
    <name type="scientific">Clostridium symbiosum</name>
    <name type="common">Bacteroides symbiosus</name>
    <dbReference type="NCBI Taxonomy" id="1512"/>
    <lineage>
        <taxon>Bacteria</taxon>
        <taxon>Bacillati</taxon>
        <taxon>Bacillota</taxon>
        <taxon>Clostridia</taxon>
        <taxon>Lachnospirales</taxon>
        <taxon>Lachnospiraceae</taxon>
        <taxon>Otoolea</taxon>
    </lineage>
</organism>
<dbReference type="GO" id="GO:0003899">
    <property type="term" value="F:DNA-directed RNA polymerase activity"/>
    <property type="evidence" value="ECO:0007669"/>
    <property type="project" value="InterPro"/>
</dbReference>
<dbReference type="PANTHER" id="PTHR30313:SF2">
    <property type="entry name" value="DNA PRIMASE"/>
    <property type="match status" value="1"/>
</dbReference>
<dbReference type="EMBL" id="JAQLGM010000047">
    <property type="protein sequence ID" value="MDB2001757.1"/>
    <property type="molecule type" value="Genomic_DNA"/>
</dbReference>
<evidence type="ECO:0000313" key="6">
    <source>
        <dbReference type="Proteomes" id="UP001300871"/>
    </source>
</evidence>
<dbReference type="PANTHER" id="PTHR30313">
    <property type="entry name" value="DNA PRIMASE"/>
    <property type="match status" value="1"/>
</dbReference>
<comment type="caution">
    <text evidence="5">The sequence shown here is derived from an EMBL/GenBank/DDBJ whole genome shotgun (WGS) entry which is preliminary data.</text>
</comment>
<dbReference type="SUPFAM" id="SSF57783">
    <property type="entry name" value="Zinc beta-ribbon"/>
    <property type="match status" value="1"/>
</dbReference>
<name>A0AAW6AYA2_CLOSY</name>
<gene>
    <name evidence="5" type="ORF">PM006_16280</name>
</gene>
<dbReference type="Pfam" id="PF01807">
    <property type="entry name" value="Zn_ribbon_DnaG"/>
    <property type="match status" value="1"/>
</dbReference>
<dbReference type="GO" id="GO:0006269">
    <property type="term" value="P:DNA replication, synthesis of primer"/>
    <property type="evidence" value="ECO:0007669"/>
    <property type="project" value="TreeGrafter"/>
</dbReference>
<dbReference type="RefSeq" id="WP_272120665.1">
    <property type="nucleotide sequence ID" value="NZ_JAQLGH010000046.1"/>
</dbReference>
<evidence type="ECO:0000313" key="5">
    <source>
        <dbReference type="EMBL" id="MDB2001757.1"/>
    </source>
</evidence>
<dbReference type="InterPro" id="IPR002694">
    <property type="entry name" value="Znf_CHC2"/>
</dbReference>